<accession>A0A2P8DS15</accession>
<evidence type="ECO:0000313" key="2">
    <source>
        <dbReference type="Proteomes" id="UP000240542"/>
    </source>
</evidence>
<dbReference type="EMBL" id="PYGA01000002">
    <property type="protein sequence ID" value="PSL00014.1"/>
    <property type="molecule type" value="Genomic_DNA"/>
</dbReference>
<proteinExistence type="predicted"/>
<sequence length="66" mass="7241">MMFSQACFSHTRSHRYAVADRPSAPGGFPAPLSKPMSNGRKWAFSPSSLVVIAARPFETAKWTSAR</sequence>
<dbReference type="Proteomes" id="UP000240542">
    <property type="component" value="Unassembled WGS sequence"/>
</dbReference>
<organism evidence="1 2">
    <name type="scientific">Murinocardiopsis flavida</name>
    <dbReference type="NCBI Taxonomy" id="645275"/>
    <lineage>
        <taxon>Bacteria</taxon>
        <taxon>Bacillati</taxon>
        <taxon>Actinomycetota</taxon>
        <taxon>Actinomycetes</taxon>
        <taxon>Streptosporangiales</taxon>
        <taxon>Nocardiopsidaceae</taxon>
        <taxon>Murinocardiopsis</taxon>
    </lineage>
</organism>
<protein>
    <submittedName>
        <fullName evidence="1">Uncharacterized protein</fullName>
    </submittedName>
</protein>
<keyword evidence="2" id="KW-1185">Reference proteome</keyword>
<evidence type="ECO:0000313" key="1">
    <source>
        <dbReference type="EMBL" id="PSL00014.1"/>
    </source>
</evidence>
<comment type="caution">
    <text evidence="1">The sequence shown here is derived from an EMBL/GenBank/DDBJ whole genome shotgun (WGS) entry which is preliminary data.</text>
</comment>
<name>A0A2P8DS15_9ACTN</name>
<dbReference type="RefSeq" id="WP_211301136.1">
    <property type="nucleotide sequence ID" value="NZ_PYGA01000002.1"/>
</dbReference>
<dbReference type="AlphaFoldDB" id="A0A2P8DS15"/>
<gene>
    <name evidence="1" type="ORF">CLV63_102140</name>
</gene>
<reference evidence="1 2" key="1">
    <citation type="submission" date="2018-03" db="EMBL/GenBank/DDBJ databases">
        <title>Genomic Encyclopedia of Archaeal and Bacterial Type Strains, Phase II (KMG-II): from individual species to whole genera.</title>
        <authorList>
            <person name="Goeker M."/>
        </authorList>
    </citation>
    <scope>NUCLEOTIDE SEQUENCE [LARGE SCALE GENOMIC DNA]</scope>
    <source>
        <strain evidence="1 2">DSM 45312</strain>
    </source>
</reference>